<protein>
    <submittedName>
        <fullName evidence="2">Chemotaxis protein CheW</fullName>
    </submittedName>
</protein>
<organism evidence="2 3">
    <name type="scientific">Ideonella margarita</name>
    <dbReference type="NCBI Taxonomy" id="2984191"/>
    <lineage>
        <taxon>Bacteria</taxon>
        <taxon>Pseudomonadati</taxon>
        <taxon>Pseudomonadota</taxon>
        <taxon>Betaproteobacteria</taxon>
        <taxon>Burkholderiales</taxon>
        <taxon>Sphaerotilaceae</taxon>
        <taxon>Ideonella</taxon>
    </lineage>
</organism>
<gene>
    <name evidence="2" type="ORF">AACH00_04660</name>
</gene>
<dbReference type="InterPro" id="IPR036061">
    <property type="entry name" value="CheW-like_dom_sf"/>
</dbReference>
<dbReference type="PROSITE" id="PS50851">
    <property type="entry name" value="CHEW"/>
    <property type="match status" value="3"/>
</dbReference>
<keyword evidence="3" id="KW-1185">Reference proteome</keyword>
<sequence>MSDTPVDLPGYGGFTLGGMSLALPMDALREVLPLLALLPMPCPAVHVIGGIDLRGVMVPVLDLRLLLGRPAPKLASPSVVVMIEQGRILGLLTDGVTGIFRPTDQRLHPARVTDAVAAVLAGSLFRDDDQSLVNVLDPAALAALPQVPMVDDPEPERQQTSADHEAVSVLQNSLPLMLIRCGVVPLALDAMSVHATLASPVIERSALAMGNCRGVIDYAGLKLPAVDLMALCGLGPLPADGPLQAFVLRLERGMVACLVQQVMDVVSVDQADVLTVPTFALPHPTLFRGAVPASRLAADVLVRTGVTAQQFLLLDGDALLTNEVLVNLGQTNAQALGDQGTAEGFDAAMTTGLGRAMITYALGGETATPIDQVCEILPYTCDVSLFQNRGALLGMLVNRGRTIPVMCLSRLAGFGAISASPSVSILVVESGPELVGFAVPALRTIEPADWEPELPQHGAPDDALARELGSRRLAQVGQPGAQRLLRTLDLRRIADALREQMPLAA</sequence>
<name>A0ABU9C4Q1_9BURK</name>
<proteinExistence type="predicted"/>
<evidence type="ECO:0000313" key="3">
    <source>
        <dbReference type="Proteomes" id="UP001379945"/>
    </source>
</evidence>
<dbReference type="PANTHER" id="PTHR22617">
    <property type="entry name" value="CHEMOTAXIS SENSOR HISTIDINE KINASE-RELATED"/>
    <property type="match status" value="1"/>
</dbReference>
<dbReference type="SMART" id="SM00260">
    <property type="entry name" value="CheW"/>
    <property type="match status" value="2"/>
</dbReference>
<dbReference type="RefSeq" id="WP_341397920.1">
    <property type="nucleotide sequence ID" value="NZ_JBBUTI010000003.1"/>
</dbReference>
<dbReference type="Proteomes" id="UP001379945">
    <property type="component" value="Unassembled WGS sequence"/>
</dbReference>
<reference evidence="2 3" key="1">
    <citation type="submission" date="2024-04" db="EMBL/GenBank/DDBJ databases">
        <title>Novel species of the genus Ideonella isolated from streams.</title>
        <authorList>
            <person name="Lu H."/>
        </authorList>
    </citation>
    <scope>NUCLEOTIDE SEQUENCE [LARGE SCALE GENOMIC DNA]</scope>
    <source>
        <strain evidence="2 3">LYT19W</strain>
    </source>
</reference>
<dbReference type="InterPro" id="IPR039315">
    <property type="entry name" value="CheW"/>
</dbReference>
<dbReference type="InterPro" id="IPR002545">
    <property type="entry name" value="CheW-lke_dom"/>
</dbReference>
<dbReference type="Pfam" id="PF01584">
    <property type="entry name" value="CheW"/>
    <property type="match status" value="3"/>
</dbReference>
<dbReference type="EMBL" id="JBBUTI010000003">
    <property type="protein sequence ID" value="MEK8045634.1"/>
    <property type="molecule type" value="Genomic_DNA"/>
</dbReference>
<feature type="domain" description="CheW-like" evidence="1">
    <location>
        <begin position="8"/>
        <end position="147"/>
    </location>
</feature>
<dbReference type="PANTHER" id="PTHR22617:SF23">
    <property type="entry name" value="CHEMOTAXIS PROTEIN CHEW"/>
    <property type="match status" value="1"/>
</dbReference>
<accession>A0ABU9C4Q1</accession>
<evidence type="ECO:0000313" key="2">
    <source>
        <dbReference type="EMBL" id="MEK8045634.1"/>
    </source>
</evidence>
<dbReference type="Gene3D" id="2.30.30.40">
    <property type="entry name" value="SH3 Domains"/>
    <property type="match status" value="1"/>
</dbReference>
<dbReference type="SUPFAM" id="SSF50341">
    <property type="entry name" value="CheW-like"/>
    <property type="match status" value="3"/>
</dbReference>
<feature type="domain" description="CheW-like" evidence="1">
    <location>
        <begin position="173"/>
        <end position="325"/>
    </location>
</feature>
<evidence type="ECO:0000259" key="1">
    <source>
        <dbReference type="PROSITE" id="PS50851"/>
    </source>
</evidence>
<dbReference type="Gene3D" id="2.40.50.180">
    <property type="entry name" value="CheA-289, Domain 4"/>
    <property type="match status" value="3"/>
</dbReference>
<feature type="domain" description="CheW-like" evidence="1">
    <location>
        <begin position="353"/>
        <end position="499"/>
    </location>
</feature>
<comment type="caution">
    <text evidence="2">The sequence shown here is derived from an EMBL/GenBank/DDBJ whole genome shotgun (WGS) entry which is preliminary data.</text>
</comment>